<reference evidence="1 2" key="1">
    <citation type="submission" date="2019-01" db="EMBL/GenBank/DDBJ databases">
        <title>Senegalimassilia sp. nov. KGMB04484 isolated human feces.</title>
        <authorList>
            <person name="Han K.-I."/>
            <person name="Kim J.-S."/>
            <person name="Lee K.C."/>
            <person name="Suh M.K."/>
            <person name="Eom M.K."/>
            <person name="Lee J.H."/>
            <person name="Park S.-H."/>
            <person name="Kang S.W."/>
            <person name="Park J.-E."/>
            <person name="Oh B.S."/>
            <person name="Yu S.Y."/>
            <person name="Choi S.-H."/>
            <person name="Lee D.H."/>
            <person name="Yoon H."/>
            <person name="Kim B.-Y."/>
            <person name="Lee J.H."/>
            <person name="Lee J.-S."/>
        </authorList>
    </citation>
    <scope>NUCLEOTIDE SEQUENCE [LARGE SCALE GENOMIC DNA]</scope>
    <source>
        <strain evidence="1 2">KGMB04484</strain>
    </source>
</reference>
<dbReference type="RefSeq" id="WP_129425735.1">
    <property type="nucleotide sequence ID" value="NZ_SDPW01000001.1"/>
</dbReference>
<dbReference type="Proteomes" id="UP000293345">
    <property type="component" value="Unassembled WGS sequence"/>
</dbReference>
<evidence type="ECO:0000313" key="2">
    <source>
        <dbReference type="Proteomes" id="UP000293345"/>
    </source>
</evidence>
<gene>
    <name evidence="1" type="ORF">ET524_10705</name>
</gene>
<name>A0A4Q2K0H5_9ACTN</name>
<proteinExistence type="predicted"/>
<protein>
    <submittedName>
        <fullName evidence="1">Uncharacterized protein</fullName>
    </submittedName>
</protein>
<accession>A0A4Q2K0H5</accession>
<comment type="caution">
    <text evidence="1">The sequence shown here is derived from an EMBL/GenBank/DDBJ whole genome shotgun (WGS) entry which is preliminary data.</text>
</comment>
<organism evidence="1 2">
    <name type="scientific">Senegalimassilia faecalis</name>
    <dbReference type="NCBI Taxonomy" id="2509433"/>
    <lineage>
        <taxon>Bacteria</taxon>
        <taxon>Bacillati</taxon>
        <taxon>Actinomycetota</taxon>
        <taxon>Coriobacteriia</taxon>
        <taxon>Coriobacteriales</taxon>
        <taxon>Coriobacteriaceae</taxon>
        <taxon>Senegalimassilia</taxon>
    </lineage>
</organism>
<dbReference type="EMBL" id="SDPW01000001">
    <property type="protein sequence ID" value="RXZ54899.1"/>
    <property type="molecule type" value="Genomic_DNA"/>
</dbReference>
<evidence type="ECO:0000313" key="1">
    <source>
        <dbReference type="EMBL" id="RXZ54899.1"/>
    </source>
</evidence>
<sequence>MIKVFAYYDGCGEEFSFDNANGSAHVHAFIDVNEKPLVSNIESSVFRSCLKELSQISGIICEQVAKSQRRHDHHGR</sequence>
<dbReference type="AlphaFoldDB" id="A0A4Q2K0H5"/>
<keyword evidence="2" id="KW-1185">Reference proteome</keyword>